<dbReference type="KEGG" id="egl:EGR_04932"/>
<evidence type="ECO:0000313" key="2">
    <source>
        <dbReference type="Proteomes" id="UP000019149"/>
    </source>
</evidence>
<sequence>MVCLNNFFPRPRRIAMQHPVCKAKLGLCKKRSEMATEKKRLRAYNLFKNKVKSTFVFSRLLGGKKEELNQPSISPSFKWIM</sequence>
<dbReference type="CTD" id="36340647"/>
<organism evidence="1 2">
    <name type="scientific">Echinococcus granulosus</name>
    <name type="common">Hydatid tapeworm</name>
    <dbReference type="NCBI Taxonomy" id="6210"/>
    <lineage>
        <taxon>Eukaryota</taxon>
        <taxon>Metazoa</taxon>
        <taxon>Spiralia</taxon>
        <taxon>Lophotrochozoa</taxon>
        <taxon>Platyhelminthes</taxon>
        <taxon>Cestoda</taxon>
        <taxon>Eucestoda</taxon>
        <taxon>Cyclophyllidea</taxon>
        <taxon>Taeniidae</taxon>
        <taxon>Echinococcus</taxon>
        <taxon>Echinococcus granulosus group</taxon>
    </lineage>
</organism>
<comment type="caution">
    <text evidence="1">The sequence shown here is derived from an EMBL/GenBank/DDBJ whole genome shotgun (WGS) entry which is preliminary data.</text>
</comment>
<keyword evidence="2" id="KW-1185">Reference proteome</keyword>
<accession>W6UPM2</accession>
<dbReference type="EMBL" id="APAU02000033">
    <property type="protein sequence ID" value="EUB60222.1"/>
    <property type="molecule type" value="Genomic_DNA"/>
</dbReference>
<dbReference type="Proteomes" id="UP000019149">
    <property type="component" value="Unassembled WGS sequence"/>
</dbReference>
<dbReference type="RefSeq" id="XP_024351418.1">
    <property type="nucleotide sequence ID" value="XM_024494181.1"/>
</dbReference>
<protein>
    <submittedName>
        <fullName evidence="1">Uncharacterized protein</fullName>
    </submittedName>
</protein>
<dbReference type="GeneID" id="36340647"/>
<reference evidence="1 2" key="1">
    <citation type="journal article" date="2013" name="Nat. Genet.">
        <title>The genome of the hydatid tapeworm Echinococcus granulosus.</title>
        <authorList>
            <person name="Zheng H."/>
            <person name="Zhang W."/>
            <person name="Zhang L."/>
            <person name="Zhang Z."/>
            <person name="Li J."/>
            <person name="Lu G."/>
            <person name="Zhu Y."/>
            <person name="Wang Y."/>
            <person name="Huang Y."/>
            <person name="Liu J."/>
            <person name="Kang H."/>
            <person name="Chen J."/>
            <person name="Wang L."/>
            <person name="Chen A."/>
            <person name="Yu S."/>
            <person name="Gao Z."/>
            <person name="Jin L."/>
            <person name="Gu W."/>
            <person name="Wang Z."/>
            <person name="Zhao L."/>
            <person name="Shi B."/>
            <person name="Wen H."/>
            <person name="Lin R."/>
            <person name="Jones M.K."/>
            <person name="Brejova B."/>
            <person name="Vinar T."/>
            <person name="Zhao G."/>
            <person name="McManus D.P."/>
            <person name="Chen Z."/>
            <person name="Zhou Y."/>
            <person name="Wang S."/>
        </authorList>
    </citation>
    <scope>NUCLEOTIDE SEQUENCE [LARGE SCALE GENOMIC DNA]</scope>
</reference>
<gene>
    <name evidence="1" type="ORF">EGR_04932</name>
</gene>
<name>W6UPM2_ECHGR</name>
<dbReference type="AlphaFoldDB" id="W6UPM2"/>
<proteinExistence type="predicted"/>
<evidence type="ECO:0000313" key="1">
    <source>
        <dbReference type="EMBL" id="EUB60222.1"/>
    </source>
</evidence>